<dbReference type="EMBL" id="BGZK01001566">
    <property type="protein sequence ID" value="GBP82457.1"/>
    <property type="molecule type" value="Genomic_DNA"/>
</dbReference>
<comment type="caution">
    <text evidence="1">The sequence shown here is derived from an EMBL/GenBank/DDBJ whole genome shotgun (WGS) entry which is preliminary data.</text>
</comment>
<protein>
    <submittedName>
        <fullName evidence="1">Uncharacterized protein</fullName>
    </submittedName>
</protein>
<gene>
    <name evidence="1" type="ORF">EVAR_99457_1</name>
</gene>
<sequence length="74" mass="8266">VSREAGSCPFPVCSPRFRYGGWILSANGFHGVSPGALLWSTWPQHEMGRIDQWDTTLSQNTDVQKQLPLLPLVQ</sequence>
<proteinExistence type="predicted"/>
<dbReference type="Proteomes" id="UP000299102">
    <property type="component" value="Unassembled WGS sequence"/>
</dbReference>
<accession>A0A4C1Z730</accession>
<evidence type="ECO:0000313" key="1">
    <source>
        <dbReference type="EMBL" id="GBP82457.1"/>
    </source>
</evidence>
<organism evidence="1 2">
    <name type="scientific">Eumeta variegata</name>
    <name type="common">Bagworm moth</name>
    <name type="synonym">Eumeta japonica</name>
    <dbReference type="NCBI Taxonomy" id="151549"/>
    <lineage>
        <taxon>Eukaryota</taxon>
        <taxon>Metazoa</taxon>
        <taxon>Ecdysozoa</taxon>
        <taxon>Arthropoda</taxon>
        <taxon>Hexapoda</taxon>
        <taxon>Insecta</taxon>
        <taxon>Pterygota</taxon>
        <taxon>Neoptera</taxon>
        <taxon>Endopterygota</taxon>
        <taxon>Lepidoptera</taxon>
        <taxon>Glossata</taxon>
        <taxon>Ditrysia</taxon>
        <taxon>Tineoidea</taxon>
        <taxon>Psychidae</taxon>
        <taxon>Oiketicinae</taxon>
        <taxon>Eumeta</taxon>
    </lineage>
</organism>
<dbReference type="AlphaFoldDB" id="A0A4C1Z730"/>
<name>A0A4C1Z730_EUMVA</name>
<feature type="non-terminal residue" evidence="1">
    <location>
        <position position="1"/>
    </location>
</feature>
<keyword evidence="2" id="KW-1185">Reference proteome</keyword>
<reference evidence="1 2" key="1">
    <citation type="journal article" date="2019" name="Commun. Biol.">
        <title>The bagworm genome reveals a unique fibroin gene that provides high tensile strength.</title>
        <authorList>
            <person name="Kono N."/>
            <person name="Nakamura H."/>
            <person name="Ohtoshi R."/>
            <person name="Tomita M."/>
            <person name="Numata K."/>
            <person name="Arakawa K."/>
        </authorList>
    </citation>
    <scope>NUCLEOTIDE SEQUENCE [LARGE SCALE GENOMIC DNA]</scope>
</reference>
<evidence type="ECO:0000313" key="2">
    <source>
        <dbReference type="Proteomes" id="UP000299102"/>
    </source>
</evidence>